<proteinExistence type="predicted"/>
<reference evidence="1 2" key="1">
    <citation type="journal article" date="2018" name="Mol. Biol. Evol.">
        <title>Broad Genomic Sampling Reveals a Smut Pathogenic Ancestry of the Fungal Clade Ustilaginomycotina.</title>
        <authorList>
            <person name="Kijpornyongpan T."/>
            <person name="Mondo S.J."/>
            <person name="Barry K."/>
            <person name="Sandor L."/>
            <person name="Lee J."/>
            <person name="Lipzen A."/>
            <person name="Pangilinan J."/>
            <person name="LaButti K."/>
            <person name="Hainaut M."/>
            <person name="Henrissat B."/>
            <person name="Grigoriev I.V."/>
            <person name="Spatafora J.W."/>
            <person name="Aime M.C."/>
        </authorList>
    </citation>
    <scope>NUCLEOTIDE SEQUENCE [LARGE SCALE GENOMIC DNA]</scope>
    <source>
        <strain evidence="1 2">SA 807</strain>
    </source>
</reference>
<name>A0ACD0NTN1_9BASI</name>
<gene>
    <name evidence="1" type="ORF">IE53DRAFT_162257</name>
</gene>
<evidence type="ECO:0000313" key="1">
    <source>
        <dbReference type="EMBL" id="PWN49122.1"/>
    </source>
</evidence>
<keyword evidence="2" id="KW-1185">Reference proteome</keyword>
<evidence type="ECO:0000313" key="2">
    <source>
        <dbReference type="Proteomes" id="UP000245626"/>
    </source>
</evidence>
<protein>
    <submittedName>
        <fullName evidence="1">Uncharacterized protein</fullName>
    </submittedName>
</protein>
<dbReference type="EMBL" id="KZ820095">
    <property type="protein sequence ID" value="PWN49122.1"/>
    <property type="molecule type" value="Genomic_DNA"/>
</dbReference>
<organism evidence="1 2">
    <name type="scientific">Violaceomyces palustris</name>
    <dbReference type="NCBI Taxonomy" id="1673888"/>
    <lineage>
        <taxon>Eukaryota</taxon>
        <taxon>Fungi</taxon>
        <taxon>Dikarya</taxon>
        <taxon>Basidiomycota</taxon>
        <taxon>Ustilaginomycotina</taxon>
        <taxon>Ustilaginomycetes</taxon>
        <taxon>Violaceomycetales</taxon>
        <taxon>Violaceomycetaceae</taxon>
        <taxon>Violaceomyces</taxon>
    </lineage>
</organism>
<sequence length="1222" mass="131424">MVEALPTSTMNPQEWACPCLNVKLSIFPLPRDVEEGKPWAATLSDLEGIQATFPLLTSRETASFGGGPSLACVRCLNCSLLVYGAAKPAPPGPARTYGFITNDSPSKERSRSDGRSQETFVKPIDGKVWILPGAVGPDQVAKFLRSESYSPAFKIVIDKNKVEESSTLSEPTSPTNSTDEFPSRGRLGANRRSSLTQIPNALPYTLPTVPSHLISTPPQSPKPGGGASHPSTPTSLLVSGGLSNPLVGQLEASALESLRDFRAKAEAEIFELVRQKRREMEVLEKRTKEEAKVLLVASRSRASGNGASAQKKSSFPVTRQPPVNGVSVSRDSLTTAAEANESGRGGDLPQSNKIADSEELELPPSAFERRSTFSNRASASTPALSSSLSALSASFAMRGRDPPKQMEDWANKRRLMERYPEGDHSALTSAVTSAVNSDEEQEEDESDSAERGRGRASRRSNQDDDDESPKAPENRRGRGRQSAGDGAPSSSDLLSKGPPLVSVDTGERADKDMPKVDGQAVSSSPSEPSVKGTLQPREPPSSSAEPLKPATKSPTSGKRTSASRTKSSGEKKVAFAETTEEGKVAEVEEESEESERELVDEEDAAVFEIDEEADGLDEGGEPGEEGDDAITKDENDSGRDSDAYTEDDEDDADVEVPGMGAASFSALSASQSAFPSSLLAAAGDSGFDPASLRLDGRVVADPSLGVNGGGNDKLLDASMNLRRSSVVGDQLLSSSSRGRSGDPANISTASGSRSNSRNRASKKSDDPEARLSGLLAPHAPSHRNLWSGSRKKGKAKYELDEEDDQRWAAWQERVRQAEEKAKDSDDSLLARSMPMAVGPPNRFRAPGVADLIADATEASEARNIGIGISIGQRYTGYGSMHDKDIGFEREPKTSLPYKERMMVPSLRKAIRRNKLEAAAAGNLSTSIVAQPRLETIEDLGDAEVSPTTTMKMEPIGARSIGNQSPTPASFTTRGALPGSLITRGFVAHSGQQPTLSVPLTGVKGGESRSGTSTPSSSGRRSPRPPYIPPPPPTSSSIVLESDPVNAPAPLQVFLQPADKDFAEVEDDEEAETEEGWGKVLHFMHRLQMLKKNKRTGWLHHRIKNPESISDHMYRMAILCMLCPNKGVDIGKCVQLALVHDLAEAEVGDLTPLDGVGKEEKSKREYEAIQYFVHDLLGSSPAALRIEALWNEYEERKTKEARLVKDLDRFELCLQAVEYERCE</sequence>
<accession>A0ACD0NTN1</accession>
<dbReference type="Proteomes" id="UP000245626">
    <property type="component" value="Unassembled WGS sequence"/>
</dbReference>